<dbReference type="Gene3D" id="3.30.70.270">
    <property type="match status" value="1"/>
</dbReference>
<dbReference type="InterPro" id="IPR029787">
    <property type="entry name" value="Nucleotide_cyclase"/>
</dbReference>
<evidence type="ECO:0000259" key="2">
    <source>
        <dbReference type="PROSITE" id="PS50887"/>
    </source>
</evidence>
<dbReference type="InterPro" id="IPR043128">
    <property type="entry name" value="Rev_trsase/Diguanyl_cyclase"/>
</dbReference>
<organism evidence="3 4">
    <name type="scientific">Kineosporia succinea</name>
    <dbReference type="NCBI Taxonomy" id="84632"/>
    <lineage>
        <taxon>Bacteria</taxon>
        <taxon>Bacillati</taxon>
        <taxon>Actinomycetota</taxon>
        <taxon>Actinomycetes</taxon>
        <taxon>Kineosporiales</taxon>
        <taxon>Kineosporiaceae</taxon>
        <taxon>Kineosporia</taxon>
    </lineage>
</organism>
<evidence type="ECO:0000256" key="1">
    <source>
        <dbReference type="SAM" id="Phobius"/>
    </source>
</evidence>
<proteinExistence type="predicted"/>
<name>A0ABT9PCV9_9ACTN</name>
<dbReference type="CDD" id="cd01949">
    <property type="entry name" value="GGDEF"/>
    <property type="match status" value="1"/>
</dbReference>
<dbReference type="SMART" id="SM00267">
    <property type="entry name" value="GGDEF"/>
    <property type="match status" value="1"/>
</dbReference>
<feature type="transmembrane region" description="Helical" evidence="1">
    <location>
        <begin position="75"/>
        <end position="97"/>
    </location>
</feature>
<feature type="domain" description="GGDEF" evidence="2">
    <location>
        <begin position="370"/>
        <end position="508"/>
    </location>
</feature>
<dbReference type="EMBL" id="JAUSQZ010000001">
    <property type="protein sequence ID" value="MDP9830543.1"/>
    <property type="molecule type" value="Genomic_DNA"/>
</dbReference>
<protein>
    <submittedName>
        <fullName evidence="3">Diguanylate cyclase (GGDEF)-like protein</fullName>
    </submittedName>
</protein>
<dbReference type="PANTHER" id="PTHR46663:SF2">
    <property type="entry name" value="GGDEF DOMAIN-CONTAINING PROTEIN"/>
    <property type="match status" value="1"/>
</dbReference>
<feature type="transmembrane region" description="Helical" evidence="1">
    <location>
        <begin position="283"/>
        <end position="303"/>
    </location>
</feature>
<keyword evidence="4" id="KW-1185">Reference proteome</keyword>
<keyword evidence="1" id="KW-1133">Transmembrane helix</keyword>
<keyword evidence="1" id="KW-0812">Transmembrane</keyword>
<accession>A0ABT9PCV9</accession>
<dbReference type="PROSITE" id="PS50887">
    <property type="entry name" value="GGDEF"/>
    <property type="match status" value="1"/>
</dbReference>
<feature type="transmembrane region" description="Helical" evidence="1">
    <location>
        <begin position="184"/>
        <end position="206"/>
    </location>
</feature>
<sequence>MVSAPRRRARVRRLPSIATYAVLVLVVLVDVVASLTGHRGPALLGAMFLPVMLISVGWTVRAARHPSLDPRSRRPWRFLALAFVIHSVYGTLIGMSIQNARLTESDFDGPVVAAVVLRLVEVPVLLAGLLAFSGEPPTVWVRRKLALDVTTVVGLATMGVWYWFVGPGLFAEESLSGMSRLGIVLLPVCDTVLLLGIVTVLMRGVVTTARRPVTLLLAGLTANLAVDSLLTFEAVFRGTGRTALFTDLMTLTPLVLTTAAALEQCRLASGERRADPVPERLRPYTALPYVALALGYTLLFVVAVRAGSFPWPGLVLGAMVMTGAVAARQLVSLQENHQLAVTDLLTGLANRRLLRDHMLRAADRGRRTGRPHALLLLDLDGFKQINDTHGHDAGDAVLVAFARLLRRHTRAADTPARLGGDEFAMLLNGITDHRDAVDVAERLLTELRQGPLVPADGRVPALTTGCSIGIVLSDPQAPEDPHQLLRRADQAMYEAKRAKTQGWLVFREIPAPRSSTRDELTGSGPQDA</sequence>
<dbReference type="Proteomes" id="UP001235712">
    <property type="component" value="Unassembled WGS sequence"/>
</dbReference>
<reference evidence="3 4" key="1">
    <citation type="submission" date="2023-07" db="EMBL/GenBank/DDBJ databases">
        <title>Sequencing the genomes of 1000 actinobacteria strains.</title>
        <authorList>
            <person name="Klenk H.-P."/>
        </authorList>
    </citation>
    <scope>NUCLEOTIDE SEQUENCE [LARGE SCALE GENOMIC DNA]</scope>
    <source>
        <strain evidence="3 4">DSM 44388</strain>
    </source>
</reference>
<feature type="transmembrane region" description="Helical" evidence="1">
    <location>
        <begin position="42"/>
        <end position="63"/>
    </location>
</feature>
<keyword evidence="1" id="KW-0472">Membrane</keyword>
<feature type="transmembrane region" description="Helical" evidence="1">
    <location>
        <begin position="17"/>
        <end position="36"/>
    </location>
</feature>
<evidence type="ECO:0000313" key="3">
    <source>
        <dbReference type="EMBL" id="MDP9830543.1"/>
    </source>
</evidence>
<dbReference type="PANTHER" id="PTHR46663">
    <property type="entry name" value="DIGUANYLATE CYCLASE DGCT-RELATED"/>
    <property type="match status" value="1"/>
</dbReference>
<feature type="transmembrane region" description="Helical" evidence="1">
    <location>
        <begin position="145"/>
        <end position="164"/>
    </location>
</feature>
<dbReference type="SUPFAM" id="SSF55073">
    <property type="entry name" value="Nucleotide cyclase"/>
    <property type="match status" value="1"/>
</dbReference>
<dbReference type="InterPro" id="IPR052163">
    <property type="entry name" value="DGC-Regulatory_Protein"/>
</dbReference>
<dbReference type="InterPro" id="IPR000160">
    <property type="entry name" value="GGDEF_dom"/>
</dbReference>
<dbReference type="RefSeq" id="WP_307249611.1">
    <property type="nucleotide sequence ID" value="NZ_JAUSQZ010000001.1"/>
</dbReference>
<dbReference type="Pfam" id="PF00990">
    <property type="entry name" value="GGDEF"/>
    <property type="match status" value="1"/>
</dbReference>
<comment type="caution">
    <text evidence="3">The sequence shown here is derived from an EMBL/GenBank/DDBJ whole genome shotgun (WGS) entry which is preliminary data.</text>
</comment>
<gene>
    <name evidence="3" type="ORF">J2S57_006292</name>
</gene>
<feature type="transmembrane region" description="Helical" evidence="1">
    <location>
        <begin position="109"/>
        <end position="133"/>
    </location>
</feature>
<evidence type="ECO:0000313" key="4">
    <source>
        <dbReference type="Proteomes" id="UP001235712"/>
    </source>
</evidence>
<dbReference type="NCBIfam" id="TIGR00254">
    <property type="entry name" value="GGDEF"/>
    <property type="match status" value="1"/>
</dbReference>